<proteinExistence type="predicted"/>
<name>A0A1G2HKU7_9BACT</name>
<feature type="region of interest" description="Disordered" evidence="1">
    <location>
        <begin position="28"/>
        <end position="72"/>
    </location>
</feature>
<evidence type="ECO:0000256" key="1">
    <source>
        <dbReference type="SAM" id="MobiDB-lite"/>
    </source>
</evidence>
<organism evidence="2 3">
    <name type="scientific">Candidatus Staskawiczbacteria bacterium RIFCSPHIGHO2_01_FULL_34_27</name>
    <dbReference type="NCBI Taxonomy" id="1802199"/>
    <lineage>
        <taxon>Bacteria</taxon>
        <taxon>Candidatus Staskawicziibacteriota</taxon>
    </lineage>
</organism>
<comment type="caution">
    <text evidence="2">The sequence shown here is derived from an EMBL/GenBank/DDBJ whole genome shotgun (WGS) entry which is preliminary data.</text>
</comment>
<dbReference type="Gene3D" id="2.60.40.420">
    <property type="entry name" value="Cupredoxins - blue copper proteins"/>
    <property type="match status" value="1"/>
</dbReference>
<sequence>MKKIITAVVIVAVIIIGSNYLLKNNKVSGPTSQNSSDLKETQSSQNQTATNPADSSQLQNQNSEEEISVSAQVPTPVNHEVIYTNSGYSPLELIIKVGDTVTFKNESSNGMWTASGMHPSHVVYSGTSLQSHCPDTSNTSFDECQSSKSGESWSFKFDKKGTWGYHNHVIVNHFGKIIVQ</sequence>
<protein>
    <recommendedName>
        <fullName evidence="4">EfeO-type cupredoxin-like domain-containing protein</fullName>
    </recommendedName>
</protein>
<dbReference type="EMBL" id="MHOL01000008">
    <property type="protein sequence ID" value="OGZ63039.1"/>
    <property type="molecule type" value="Genomic_DNA"/>
</dbReference>
<evidence type="ECO:0000313" key="2">
    <source>
        <dbReference type="EMBL" id="OGZ63039.1"/>
    </source>
</evidence>
<dbReference type="AlphaFoldDB" id="A0A1G2HKU7"/>
<reference evidence="2 3" key="1">
    <citation type="journal article" date="2016" name="Nat. Commun.">
        <title>Thousands of microbial genomes shed light on interconnected biogeochemical processes in an aquifer system.</title>
        <authorList>
            <person name="Anantharaman K."/>
            <person name="Brown C.T."/>
            <person name="Hug L.A."/>
            <person name="Sharon I."/>
            <person name="Castelle C.J."/>
            <person name="Probst A.J."/>
            <person name="Thomas B.C."/>
            <person name="Singh A."/>
            <person name="Wilkins M.J."/>
            <person name="Karaoz U."/>
            <person name="Brodie E.L."/>
            <person name="Williams K.H."/>
            <person name="Hubbard S.S."/>
            <person name="Banfield J.F."/>
        </authorList>
    </citation>
    <scope>NUCLEOTIDE SEQUENCE [LARGE SCALE GENOMIC DNA]</scope>
</reference>
<dbReference type="InterPro" id="IPR008972">
    <property type="entry name" value="Cupredoxin"/>
</dbReference>
<evidence type="ECO:0000313" key="3">
    <source>
        <dbReference type="Proteomes" id="UP000178991"/>
    </source>
</evidence>
<feature type="compositionally biased region" description="Polar residues" evidence="1">
    <location>
        <begin position="28"/>
        <end position="62"/>
    </location>
</feature>
<evidence type="ECO:0008006" key="4">
    <source>
        <dbReference type="Google" id="ProtNLM"/>
    </source>
</evidence>
<dbReference type="SUPFAM" id="SSF49503">
    <property type="entry name" value="Cupredoxins"/>
    <property type="match status" value="1"/>
</dbReference>
<gene>
    <name evidence="2" type="ORF">A2639_00850</name>
</gene>
<dbReference type="Proteomes" id="UP000178991">
    <property type="component" value="Unassembled WGS sequence"/>
</dbReference>
<accession>A0A1G2HKU7</accession>